<reference evidence="2" key="1">
    <citation type="journal article" date="2021" name="Proc. Natl. Acad. Sci. U.S.A.">
        <title>A Catalog of Tens of Thousands of Viruses from Human Metagenomes Reveals Hidden Associations with Chronic Diseases.</title>
        <authorList>
            <person name="Tisza M.J."/>
            <person name="Buck C.B."/>
        </authorList>
    </citation>
    <scope>NUCLEOTIDE SEQUENCE</scope>
    <source>
        <strain evidence="2">CtmTa7</strain>
    </source>
</reference>
<keyword evidence="1" id="KW-1133">Transmembrane helix</keyword>
<proteinExistence type="predicted"/>
<keyword evidence="1" id="KW-0472">Membrane</keyword>
<name>A0A8S5RC08_9VIRU</name>
<protein>
    <submittedName>
        <fullName evidence="2">Uncharacterized protein</fullName>
    </submittedName>
</protein>
<keyword evidence="1" id="KW-0812">Transmembrane</keyword>
<sequence>MLEVEGYYISIVPPLFLKTYCLFLNCFSLL</sequence>
<dbReference type="EMBL" id="BK059091">
    <property type="protein sequence ID" value="DAE28887.1"/>
    <property type="molecule type" value="Genomic_DNA"/>
</dbReference>
<accession>A0A8S5RC08</accession>
<feature type="transmembrane region" description="Helical" evidence="1">
    <location>
        <begin position="6"/>
        <end position="27"/>
    </location>
</feature>
<organism evidence="2">
    <name type="scientific">virus sp. ctmTa7</name>
    <dbReference type="NCBI Taxonomy" id="2828255"/>
    <lineage>
        <taxon>Viruses</taxon>
    </lineage>
</organism>
<evidence type="ECO:0000256" key="1">
    <source>
        <dbReference type="SAM" id="Phobius"/>
    </source>
</evidence>
<evidence type="ECO:0000313" key="2">
    <source>
        <dbReference type="EMBL" id="DAE28887.1"/>
    </source>
</evidence>